<protein>
    <recommendedName>
        <fullName evidence="4">K(+)-transporting ATPase subunit F</fullName>
    </recommendedName>
</protein>
<dbReference type="Proteomes" id="UP000568380">
    <property type="component" value="Unassembled WGS sequence"/>
</dbReference>
<accession>A0A7W8ABW0</accession>
<evidence type="ECO:0000313" key="2">
    <source>
        <dbReference type="EMBL" id="MBB5083302.1"/>
    </source>
</evidence>
<gene>
    <name evidence="2" type="ORF">HNR40_008805</name>
</gene>
<evidence type="ECO:0000313" key="3">
    <source>
        <dbReference type="Proteomes" id="UP000568380"/>
    </source>
</evidence>
<sequence>MSLENLVGLLIVVALLAYLLLAIRHPGKF</sequence>
<keyword evidence="1" id="KW-0472">Membrane</keyword>
<keyword evidence="1" id="KW-0812">Transmembrane</keyword>
<keyword evidence="3" id="KW-1185">Reference proteome</keyword>
<name>A0A7W8ABW0_9ACTN</name>
<dbReference type="AlphaFoldDB" id="A0A7W8ABW0"/>
<evidence type="ECO:0000256" key="1">
    <source>
        <dbReference type="SAM" id="Phobius"/>
    </source>
</evidence>
<comment type="caution">
    <text evidence="2">The sequence shown here is derived from an EMBL/GenBank/DDBJ whole genome shotgun (WGS) entry which is preliminary data.</text>
</comment>
<proteinExistence type="predicted"/>
<dbReference type="EMBL" id="JACHIN010000016">
    <property type="protein sequence ID" value="MBB5083302.1"/>
    <property type="molecule type" value="Genomic_DNA"/>
</dbReference>
<reference evidence="2 3" key="1">
    <citation type="submission" date="2020-08" db="EMBL/GenBank/DDBJ databases">
        <title>Genomic Encyclopedia of Type Strains, Phase IV (KMG-IV): sequencing the most valuable type-strain genomes for metagenomic binning, comparative biology and taxonomic classification.</title>
        <authorList>
            <person name="Goeker M."/>
        </authorList>
    </citation>
    <scope>NUCLEOTIDE SEQUENCE [LARGE SCALE GENOMIC DNA]</scope>
    <source>
        <strain evidence="2 3">DSM 45385</strain>
    </source>
</reference>
<evidence type="ECO:0008006" key="4">
    <source>
        <dbReference type="Google" id="ProtNLM"/>
    </source>
</evidence>
<keyword evidence="1" id="KW-1133">Transmembrane helix</keyword>
<feature type="transmembrane region" description="Helical" evidence="1">
    <location>
        <begin position="6"/>
        <end position="23"/>
    </location>
</feature>
<organism evidence="2 3">
    <name type="scientific">Nonomuraea endophytica</name>
    <dbReference type="NCBI Taxonomy" id="714136"/>
    <lineage>
        <taxon>Bacteria</taxon>
        <taxon>Bacillati</taxon>
        <taxon>Actinomycetota</taxon>
        <taxon>Actinomycetes</taxon>
        <taxon>Streptosporangiales</taxon>
        <taxon>Streptosporangiaceae</taxon>
        <taxon>Nonomuraea</taxon>
    </lineage>
</organism>